<feature type="region of interest" description="Disordered" evidence="1">
    <location>
        <begin position="126"/>
        <end position="185"/>
    </location>
</feature>
<gene>
    <name evidence="2" type="ORF">F5147DRAFT_760520</name>
</gene>
<evidence type="ECO:0000256" key="1">
    <source>
        <dbReference type="SAM" id="MobiDB-lite"/>
    </source>
</evidence>
<dbReference type="Proteomes" id="UP000823399">
    <property type="component" value="Unassembled WGS sequence"/>
</dbReference>
<organism evidence="2 3">
    <name type="scientific">Suillus discolor</name>
    <dbReference type="NCBI Taxonomy" id="1912936"/>
    <lineage>
        <taxon>Eukaryota</taxon>
        <taxon>Fungi</taxon>
        <taxon>Dikarya</taxon>
        <taxon>Basidiomycota</taxon>
        <taxon>Agaricomycotina</taxon>
        <taxon>Agaricomycetes</taxon>
        <taxon>Agaricomycetidae</taxon>
        <taxon>Boletales</taxon>
        <taxon>Suillineae</taxon>
        <taxon>Suillaceae</taxon>
        <taxon>Suillus</taxon>
    </lineage>
</organism>
<evidence type="ECO:0000313" key="2">
    <source>
        <dbReference type="EMBL" id="KAG2109946.1"/>
    </source>
</evidence>
<comment type="caution">
    <text evidence="2">The sequence shown here is derived from an EMBL/GenBank/DDBJ whole genome shotgun (WGS) entry which is preliminary data.</text>
</comment>
<reference evidence="2" key="1">
    <citation type="journal article" date="2020" name="New Phytol.">
        <title>Comparative genomics reveals dynamic genome evolution in host specialist ectomycorrhizal fungi.</title>
        <authorList>
            <person name="Lofgren L.A."/>
            <person name="Nguyen N.H."/>
            <person name="Vilgalys R."/>
            <person name="Ruytinx J."/>
            <person name="Liao H.L."/>
            <person name="Branco S."/>
            <person name="Kuo A."/>
            <person name="LaButti K."/>
            <person name="Lipzen A."/>
            <person name="Andreopoulos W."/>
            <person name="Pangilinan J."/>
            <person name="Riley R."/>
            <person name="Hundley H."/>
            <person name="Na H."/>
            <person name="Barry K."/>
            <person name="Grigoriev I.V."/>
            <person name="Stajich J.E."/>
            <person name="Kennedy P.G."/>
        </authorList>
    </citation>
    <scope>NUCLEOTIDE SEQUENCE</scope>
    <source>
        <strain evidence="2">FC423</strain>
    </source>
</reference>
<feature type="compositionally biased region" description="Basic and acidic residues" evidence="1">
    <location>
        <begin position="155"/>
        <end position="164"/>
    </location>
</feature>
<feature type="compositionally biased region" description="Basic and acidic residues" evidence="1">
    <location>
        <begin position="53"/>
        <end position="62"/>
    </location>
</feature>
<evidence type="ECO:0000313" key="3">
    <source>
        <dbReference type="Proteomes" id="UP000823399"/>
    </source>
</evidence>
<keyword evidence="3" id="KW-1185">Reference proteome</keyword>
<dbReference type="AlphaFoldDB" id="A0A9P7FAD0"/>
<proteinExistence type="predicted"/>
<protein>
    <submittedName>
        <fullName evidence="2">Uncharacterized protein</fullName>
    </submittedName>
</protein>
<feature type="region of interest" description="Disordered" evidence="1">
    <location>
        <begin position="1"/>
        <end position="96"/>
    </location>
</feature>
<name>A0A9P7FAD0_9AGAM</name>
<sequence>MATSRKVASKHAKSKDVQPAQRVPPPTRTASGRQRRPTEKENYRVSESQHVTHRQETKEKKIEKQKKKALRAAYDADPDSFEEEPSKLHSGIDREEENMFSDCDMVSKLSRSKSKVLTFSAGKIPPVSRNASAMRKATTTALTSSPSDDSESDESTDRSKRPLDDSETLDDGMVLPKIKRNSDGSRHRMKVSDFNDVSKEILGTAASIFRCLIVSQVPFPENIAVETQLAKAAWHEACQIKGINVKLMPSGVKMNRDLAESLKDGSVFAFKDWELKKGIYKTELLQLGINIHILQCGSGTGRPLPTHVYWCWPEVWEWYWPTTAYTCILVLARGVNVVLADHCIYMYIGANHRCTLVLARGVGVVPADHCLHMYIGAGQRCGTGTGRPFK</sequence>
<dbReference type="EMBL" id="JABBWM010000022">
    <property type="protein sequence ID" value="KAG2109946.1"/>
    <property type="molecule type" value="Genomic_DNA"/>
</dbReference>
<dbReference type="GeneID" id="64702740"/>
<feature type="compositionally biased region" description="Basic and acidic residues" evidence="1">
    <location>
        <begin position="84"/>
        <end position="93"/>
    </location>
</feature>
<dbReference type="OrthoDB" id="2693147at2759"/>
<dbReference type="RefSeq" id="XP_041293814.1">
    <property type="nucleotide sequence ID" value="XM_041440481.1"/>
</dbReference>
<accession>A0A9P7FAD0</accession>